<name>A0ABD7X4T0_PEDPE</name>
<accession>A0ABD7X4T0</accession>
<proteinExistence type="predicted"/>
<reference evidence="1 2" key="1">
    <citation type="submission" date="2023-02" db="EMBL/GenBank/DDBJ databases">
        <title>Comparative genomics and fermentation flavor characterization of five lactic acid bacteria reveal flavor biosynthesis metabolic pathways in fermented muskmelon puree.</title>
        <authorList>
            <person name="Yuan L."/>
            <person name="Li M."/>
            <person name="Xu X."/>
            <person name="Lao F."/>
            <person name="Wu J."/>
        </authorList>
    </citation>
    <scope>NUCLEOTIDE SEQUENCE [LARGE SCALE GENOMIC DNA]</scope>
    <source>
        <strain evidence="1 2">Ca-4</strain>
    </source>
</reference>
<evidence type="ECO:0000313" key="1">
    <source>
        <dbReference type="EMBL" id="WEA56777.1"/>
    </source>
</evidence>
<sequence>MILLTDLEKIEDMYPELSFWGIEVNHPAYHGSIFGKEVYINTLQDSLDWLVTALHEISHYENDYGNFNNLRLRGTLEAEGWAVRESKVRMRAIFGKKYDIYKVN</sequence>
<evidence type="ECO:0008006" key="3">
    <source>
        <dbReference type="Google" id="ProtNLM"/>
    </source>
</evidence>
<protein>
    <recommendedName>
        <fullName evidence="3">IrrE N-terminal-like domain-containing protein</fullName>
    </recommendedName>
</protein>
<gene>
    <name evidence="1" type="ORF">PWB86_06165</name>
</gene>
<organism evidence="1 2">
    <name type="scientific">Pediococcus pentosaceus</name>
    <dbReference type="NCBI Taxonomy" id="1255"/>
    <lineage>
        <taxon>Bacteria</taxon>
        <taxon>Bacillati</taxon>
        <taxon>Bacillota</taxon>
        <taxon>Bacilli</taxon>
        <taxon>Lactobacillales</taxon>
        <taxon>Lactobacillaceae</taxon>
        <taxon>Pediococcus</taxon>
    </lineage>
</organism>
<evidence type="ECO:0000313" key="2">
    <source>
        <dbReference type="Proteomes" id="UP001214131"/>
    </source>
</evidence>
<dbReference type="Proteomes" id="UP001214131">
    <property type="component" value="Chromosome"/>
</dbReference>
<dbReference type="AlphaFoldDB" id="A0ABD7X4T0"/>
<dbReference type="EMBL" id="CP118739">
    <property type="protein sequence ID" value="WEA56777.1"/>
    <property type="molecule type" value="Genomic_DNA"/>
</dbReference>